<reference evidence="2" key="1">
    <citation type="journal article" date="2017" name="Sci. Rep.">
        <title>Determination of the Genome and Primary Transcriptome of Syngas Fermenting Eubacterium limosum ATCC 8486.</title>
        <authorList>
            <person name="Song Y."/>
            <person name="Shin J."/>
            <person name="Jeong Y."/>
            <person name="Jin S."/>
            <person name="Lee J.K."/>
            <person name="Kim D.R."/>
            <person name="Kim S.C."/>
            <person name="Cho S."/>
            <person name="Cho B.K."/>
        </authorList>
    </citation>
    <scope>NUCLEOTIDE SEQUENCE [LARGE SCALE GENOMIC DNA]</scope>
    <source>
        <strain evidence="2">ATCC 8486</strain>
    </source>
</reference>
<name>A0AAC9QSU4_EUBLI</name>
<dbReference type="RefSeq" id="WP_038352073.1">
    <property type="nucleotide sequence ID" value="NZ_CP019962.1"/>
</dbReference>
<gene>
    <name evidence="1" type="ORF">B2M23_05430</name>
</gene>
<organism evidence="1 2">
    <name type="scientific">Eubacterium limosum</name>
    <dbReference type="NCBI Taxonomy" id="1736"/>
    <lineage>
        <taxon>Bacteria</taxon>
        <taxon>Bacillati</taxon>
        <taxon>Bacillota</taxon>
        <taxon>Clostridia</taxon>
        <taxon>Eubacteriales</taxon>
        <taxon>Eubacteriaceae</taxon>
        <taxon>Eubacterium</taxon>
    </lineage>
</organism>
<accession>A0AAC9QSU4</accession>
<proteinExistence type="predicted"/>
<dbReference type="AlphaFoldDB" id="A0AAC9QSU4"/>
<evidence type="ECO:0000313" key="2">
    <source>
        <dbReference type="Proteomes" id="UP000192391"/>
    </source>
</evidence>
<evidence type="ECO:0000313" key="1">
    <source>
        <dbReference type="EMBL" id="ARD65017.1"/>
    </source>
</evidence>
<protein>
    <submittedName>
        <fullName evidence="1">Uncharacterized protein</fullName>
    </submittedName>
</protein>
<dbReference type="EMBL" id="CP019962">
    <property type="protein sequence ID" value="ARD65017.1"/>
    <property type="molecule type" value="Genomic_DNA"/>
</dbReference>
<sequence length="136" mass="15151">MPVKQYTEYEKQTDGSWLEQHAKTDPEQIDGTIKQLDFTLASGFSKVSGYVNKLIYNAVGHFCWLSFTLSGLIQAQTWTKVLTVPSGYRPEASIVTPGAQGVRGAFQSRIDADGNVYVWAESTLTDVSGWTLYYVK</sequence>
<dbReference type="KEGG" id="elim:B2M23_05430"/>
<dbReference type="Proteomes" id="UP000192391">
    <property type="component" value="Chromosome"/>
</dbReference>